<dbReference type="GO" id="GO:0051213">
    <property type="term" value="F:dioxygenase activity"/>
    <property type="evidence" value="ECO:0007669"/>
    <property type="project" value="UniProtKB-KW"/>
</dbReference>
<accession>A0A7H0GYW8</accession>
<keyword evidence="6" id="KW-0560">Oxidoreductase</keyword>
<evidence type="ECO:0000256" key="4">
    <source>
        <dbReference type="ARBA" id="ARBA00022842"/>
    </source>
</evidence>
<dbReference type="GO" id="GO:0046872">
    <property type="term" value="F:metal ion binding"/>
    <property type="evidence" value="ECO:0007669"/>
    <property type="project" value="UniProtKB-KW"/>
</dbReference>
<dbReference type="PANTHER" id="PTHR31212:SF4">
    <property type="entry name" value="ALPHA-KETOGLUTARATE-DEPENDENT DIOXYGENASE ALKB HOMOLOG 3"/>
    <property type="match status" value="1"/>
</dbReference>
<dbReference type="Proteomes" id="UP000516093">
    <property type="component" value="Chromosome"/>
</dbReference>
<keyword evidence="11" id="KW-1185">Reference proteome</keyword>
<dbReference type="InterPro" id="IPR027450">
    <property type="entry name" value="AlkB-like"/>
</dbReference>
<evidence type="ECO:0000259" key="9">
    <source>
        <dbReference type="PROSITE" id="PS51471"/>
    </source>
</evidence>
<dbReference type="PROSITE" id="PS51471">
    <property type="entry name" value="FE2OG_OXY"/>
    <property type="match status" value="1"/>
</dbReference>
<dbReference type="Gene3D" id="2.60.120.590">
    <property type="entry name" value="Alpha-ketoglutarate-dependent dioxygenase AlkB-like"/>
    <property type="match status" value="1"/>
</dbReference>
<dbReference type="SUPFAM" id="SSF51197">
    <property type="entry name" value="Clavaminate synthase-like"/>
    <property type="match status" value="1"/>
</dbReference>
<evidence type="ECO:0000256" key="2">
    <source>
        <dbReference type="ARBA" id="ARBA00022723"/>
    </source>
</evidence>
<evidence type="ECO:0000256" key="6">
    <source>
        <dbReference type="ARBA" id="ARBA00023002"/>
    </source>
</evidence>
<dbReference type="InterPro" id="IPR032854">
    <property type="entry name" value="ALKBH3"/>
</dbReference>
<name>A0A7H0GYW8_9BACT</name>
<evidence type="ECO:0000256" key="3">
    <source>
        <dbReference type="ARBA" id="ARBA00022763"/>
    </source>
</evidence>
<keyword evidence="8" id="KW-0234">DNA repair</keyword>
<keyword evidence="2" id="KW-0479">Metal-binding</keyword>
<reference evidence="10 11" key="1">
    <citation type="submission" date="2020-08" db="EMBL/GenBank/DDBJ databases">
        <title>Genome sequence of Hymenobacter qilianensis JCM 19763T.</title>
        <authorList>
            <person name="Hyun D.-W."/>
            <person name="Bae J.-W."/>
        </authorList>
    </citation>
    <scope>NUCLEOTIDE SEQUENCE [LARGE SCALE GENOMIC DNA]</scope>
    <source>
        <strain evidence="10 11">JCM 19763</strain>
    </source>
</reference>
<dbReference type="InterPro" id="IPR037151">
    <property type="entry name" value="AlkB-like_sf"/>
</dbReference>
<dbReference type="GO" id="GO:0016705">
    <property type="term" value="F:oxidoreductase activity, acting on paired donors, with incorporation or reduction of molecular oxygen"/>
    <property type="evidence" value="ECO:0007669"/>
    <property type="project" value="UniProtKB-ARBA"/>
</dbReference>
<evidence type="ECO:0000256" key="7">
    <source>
        <dbReference type="ARBA" id="ARBA00023004"/>
    </source>
</evidence>
<evidence type="ECO:0000256" key="1">
    <source>
        <dbReference type="ARBA" id="ARBA00001954"/>
    </source>
</evidence>
<dbReference type="GO" id="GO:0140097">
    <property type="term" value="F:catalytic activity, acting on DNA"/>
    <property type="evidence" value="ECO:0007669"/>
    <property type="project" value="UniProtKB-ARBA"/>
</dbReference>
<keyword evidence="7" id="KW-0408">Iron</keyword>
<keyword evidence="5 10" id="KW-0223">Dioxygenase</keyword>
<organism evidence="10 11">
    <name type="scientific">Hymenobacter qilianensis</name>
    <dbReference type="NCBI Taxonomy" id="1385715"/>
    <lineage>
        <taxon>Bacteria</taxon>
        <taxon>Pseudomonadati</taxon>
        <taxon>Bacteroidota</taxon>
        <taxon>Cytophagia</taxon>
        <taxon>Cytophagales</taxon>
        <taxon>Hymenobacteraceae</taxon>
        <taxon>Hymenobacter</taxon>
    </lineage>
</organism>
<evidence type="ECO:0000256" key="5">
    <source>
        <dbReference type="ARBA" id="ARBA00022964"/>
    </source>
</evidence>
<keyword evidence="4" id="KW-0460">Magnesium</keyword>
<gene>
    <name evidence="10" type="ORF">H9L05_07885</name>
</gene>
<sequence>MPLTLLPLPDAEVLLDPHFLPPRAAMELLQELLDTIPWRHEPIKMFGKEVMQPRLTSWHGDPNARYRYSGLSLEPQPWTPALQQLRQQVSHATGAEFNSVLLNLYRTGQDSMGWHADNEPDLGPCPVIASVSLGATRRFRLRPGAGTPLHAPLGLDLPPGSLLVMRGLTQQRWQHALPKTSRPVEARLNLTFRRIVEAKSQLR</sequence>
<evidence type="ECO:0000313" key="11">
    <source>
        <dbReference type="Proteomes" id="UP000516093"/>
    </source>
</evidence>
<dbReference type="GO" id="GO:0032451">
    <property type="term" value="F:demethylase activity"/>
    <property type="evidence" value="ECO:0007669"/>
    <property type="project" value="UniProtKB-ARBA"/>
</dbReference>
<dbReference type="InterPro" id="IPR005123">
    <property type="entry name" value="Oxoglu/Fe-dep_dioxygenase_dom"/>
</dbReference>
<proteinExistence type="predicted"/>
<comment type="cofactor">
    <cofactor evidence="1">
        <name>Fe(2+)</name>
        <dbReference type="ChEBI" id="CHEBI:29033"/>
    </cofactor>
</comment>
<feature type="domain" description="Fe2OG dioxygenase" evidence="9">
    <location>
        <begin position="96"/>
        <end position="196"/>
    </location>
</feature>
<dbReference type="KEGG" id="hqi:H9L05_07885"/>
<dbReference type="GO" id="GO:0006307">
    <property type="term" value="P:DNA alkylation repair"/>
    <property type="evidence" value="ECO:0007669"/>
    <property type="project" value="InterPro"/>
</dbReference>
<evidence type="ECO:0000313" key="10">
    <source>
        <dbReference type="EMBL" id="QNP53484.1"/>
    </source>
</evidence>
<dbReference type="Pfam" id="PF13532">
    <property type="entry name" value="2OG-FeII_Oxy_2"/>
    <property type="match status" value="1"/>
</dbReference>
<dbReference type="AlphaFoldDB" id="A0A7H0GYW8"/>
<evidence type="ECO:0000256" key="8">
    <source>
        <dbReference type="ARBA" id="ARBA00023204"/>
    </source>
</evidence>
<dbReference type="GO" id="GO:0016787">
    <property type="term" value="F:hydrolase activity"/>
    <property type="evidence" value="ECO:0007669"/>
    <property type="project" value="UniProtKB-ARBA"/>
</dbReference>
<dbReference type="FunFam" id="2.60.120.590:FF:000004">
    <property type="entry name" value="DNA oxidative demethylase ALKBH2"/>
    <property type="match status" value="1"/>
</dbReference>
<protein>
    <submittedName>
        <fullName evidence="10">Alpha-ketoglutarate-dependent dioxygenase AlkB</fullName>
    </submittedName>
</protein>
<dbReference type="EMBL" id="CP060784">
    <property type="protein sequence ID" value="QNP53484.1"/>
    <property type="molecule type" value="Genomic_DNA"/>
</dbReference>
<dbReference type="RefSeq" id="WP_187733698.1">
    <property type="nucleotide sequence ID" value="NZ_BMFN01000001.1"/>
</dbReference>
<keyword evidence="3" id="KW-0227">DNA damage</keyword>
<dbReference type="PANTHER" id="PTHR31212">
    <property type="entry name" value="ALPHA-KETOGLUTARATE-DEPENDENT DIOXYGENASE ALKB HOMOLOG 3"/>
    <property type="match status" value="1"/>
</dbReference>